<feature type="transmembrane region" description="Helical" evidence="5">
    <location>
        <begin position="47"/>
        <end position="70"/>
    </location>
</feature>
<feature type="transmembrane region" description="Helical" evidence="5">
    <location>
        <begin position="310"/>
        <end position="331"/>
    </location>
</feature>
<feature type="transmembrane region" description="Helical" evidence="5">
    <location>
        <begin position="220"/>
        <end position="242"/>
    </location>
</feature>
<dbReference type="PANTHER" id="PTHR23523">
    <property type="match status" value="1"/>
</dbReference>
<evidence type="ECO:0000256" key="4">
    <source>
        <dbReference type="ARBA" id="ARBA00023136"/>
    </source>
</evidence>
<feature type="transmembrane region" description="Helical" evidence="5">
    <location>
        <begin position="82"/>
        <end position="100"/>
    </location>
</feature>
<name>A0AA42BSS0_9MICO</name>
<comment type="subcellular location">
    <subcellularLocation>
        <location evidence="1">Cell membrane</location>
        <topology evidence="1">Multi-pass membrane protein</topology>
    </subcellularLocation>
</comment>
<feature type="transmembrane region" description="Helical" evidence="5">
    <location>
        <begin position="141"/>
        <end position="164"/>
    </location>
</feature>
<dbReference type="InterPro" id="IPR011701">
    <property type="entry name" value="MFS"/>
</dbReference>
<comment type="caution">
    <text evidence="7">The sequence shown here is derived from an EMBL/GenBank/DDBJ whole genome shotgun (WGS) entry which is preliminary data.</text>
</comment>
<sequence length="420" mass="43121">MTSAVHPPRRATGVALVLLAIIATAINLRTAVTGFSPLLELIGDELGFGAALFGVFGTIVTASFAVFGLLTPIVARRVGLETMIAVATLLTTLGILLRAFSPNAAMLVFSTIVAFAGIGASNVLIVPIVKKYFPDRLKSVSSLYLSLLQLGQFVAPLIAVPVAVAAGWRFALGMWAVLTAVACVLWLVVVLRGRGPAAAAKSAASAPSSGRIAGAWRTPLVWSLVLMFGMTALNTYAVITWLPTIFVDAGADPALGGSLLALFSIFGLGAAFVVPPLTIRLRNPFPIVAVCAALLAVGYTGLLVAPLEGAVVWVVALGLGVSTFPMTLTLVNARTRTPAGSSMLSGATQGIGYAVACVGPFCIGLLYSASGGWESSYALLYTSIGVLVVSGFVACRPRPLEELAERAARPAAPAAATGAR</sequence>
<dbReference type="SUPFAM" id="SSF103473">
    <property type="entry name" value="MFS general substrate transporter"/>
    <property type="match status" value="1"/>
</dbReference>
<dbReference type="Pfam" id="PF07690">
    <property type="entry name" value="MFS_1"/>
    <property type="match status" value="1"/>
</dbReference>
<dbReference type="GO" id="GO:0022857">
    <property type="term" value="F:transmembrane transporter activity"/>
    <property type="evidence" value="ECO:0007669"/>
    <property type="project" value="InterPro"/>
</dbReference>
<dbReference type="GO" id="GO:0005886">
    <property type="term" value="C:plasma membrane"/>
    <property type="evidence" value="ECO:0007669"/>
    <property type="project" value="UniProtKB-SubCell"/>
</dbReference>
<feature type="transmembrane region" description="Helical" evidence="5">
    <location>
        <begin position="351"/>
        <end position="370"/>
    </location>
</feature>
<feature type="transmembrane region" description="Helical" evidence="5">
    <location>
        <begin position="254"/>
        <end position="273"/>
    </location>
</feature>
<evidence type="ECO:0000256" key="3">
    <source>
        <dbReference type="ARBA" id="ARBA00022989"/>
    </source>
</evidence>
<proteinExistence type="predicted"/>
<dbReference type="Gene3D" id="1.20.1250.20">
    <property type="entry name" value="MFS general substrate transporter like domains"/>
    <property type="match status" value="1"/>
</dbReference>
<dbReference type="RefSeq" id="WP_259525538.1">
    <property type="nucleotide sequence ID" value="NZ_JANLCK010000002.1"/>
</dbReference>
<keyword evidence="4 5" id="KW-0472">Membrane</keyword>
<evidence type="ECO:0000256" key="5">
    <source>
        <dbReference type="SAM" id="Phobius"/>
    </source>
</evidence>
<feature type="domain" description="Major facilitator superfamily (MFS) profile" evidence="6">
    <location>
        <begin position="15"/>
        <end position="402"/>
    </location>
</feature>
<organism evidence="7 8">
    <name type="scientific">Herbiconiux oxytropis</name>
    <dbReference type="NCBI Taxonomy" id="2970915"/>
    <lineage>
        <taxon>Bacteria</taxon>
        <taxon>Bacillati</taxon>
        <taxon>Actinomycetota</taxon>
        <taxon>Actinomycetes</taxon>
        <taxon>Micrococcales</taxon>
        <taxon>Microbacteriaceae</taxon>
        <taxon>Herbiconiux</taxon>
    </lineage>
</organism>
<dbReference type="EMBL" id="JANLCK010000002">
    <property type="protein sequence ID" value="MCS5725062.1"/>
    <property type="molecule type" value="Genomic_DNA"/>
</dbReference>
<feature type="transmembrane region" description="Helical" evidence="5">
    <location>
        <begin position="170"/>
        <end position="191"/>
    </location>
</feature>
<dbReference type="InterPro" id="IPR020846">
    <property type="entry name" value="MFS_dom"/>
</dbReference>
<keyword evidence="3 5" id="KW-1133">Transmembrane helix</keyword>
<protein>
    <submittedName>
        <fullName evidence="7">MFS transporter</fullName>
    </submittedName>
</protein>
<feature type="transmembrane region" description="Helical" evidence="5">
    <location>
        <begin position="285"/>
        <end position="304"/>
    </location>
</feature>
<dbReference type="InterPro" id="IPR036259">
    <property type="entry name" value="MFS_trans_sf"/>
</dbReference>
<evidence type="ECO:0000313" key="8">
    <source>
        <dbReference type="Proteomes" id="UP001165587"/>
    </source>
</evidence>
<feature type="transmembrane region" description="Helical" evidence="5">
    <location>
        <begin position="376"/>
        <end position="395"/>
    </location>
</feature>
<feature type="transmembrane region" description="Helical" evidence="5">
    <location>
        <begin position="106"/>
        <end position="129"/>
    </location>
</feature>
<evidence type="ECO:0000256" key="1">
    <source>
        <dbReference type="ARBA" id="ARBA00004651"/>
    </source>
</evidence>
<evidence type="ECO:0000313" key="7">
    <source>
        <dbReference type="EMBL" id="MCS5725062.1"/>
    </source>
</evidence>
<accession>A0AA42BSS0</accession>
<evidence type="ECO:0000256" key="2">
    <source>
        <dbReference type="ARBA" id="ARBA00022692"/>
    </source>
</evidence>
<keyword evidence="2 5" id="KW-0812">Transmembrane</keyword>
<reference evidence="7" key="1">
    <citation type="submission" date="2022-08" db="EMBL/GenBank/DDBJ databases">
        <authorList>
            <person name="Deng Y."/>
            <person name="Han X.-F."/>
            <person name="Zhang Y.-Q."/>
        </authorList>
    </citation>
    <scope>NUCLEOTIDE SEQUENCE</scope>
    <source>
        <strain evidence="7">CPCC 203407</strain>
    </source>
</reference>
<dbReference type="InterPro" id="IPR052524">
    <property type="entry name" value="MFS_Cyanate_Porter"/>
</dbReference>
<gene>
    <name evidence="7" type="ORF">N1028_04050</name>
</gene>
<dbReference type="PROSITE" id="PS50850">
    <property type="entry name" value="MFS"/>
    <property type="match status" value="1"/>
</dbReference>
<keyword evidence="8" id="KW-1185">Reference proteome</keyword>
<dbReference type="Proteomes" id="UP001165587">
    <property type="component" value="Unassembled WGS sequence"/>
</dbReference>
<evidence type="ECO:0000259" key="6">
    <source>
        <dbReference type="PROSITE" id="PS50850"/>
    </source>
</evidence>
<dbReference type="AlphaFoldDB" id="A0AA42BSS0"/>
<dbReference type="PANTHER" id="PTHR23523:SF2">
    <property type="entry name" value="2-NITROIMIDAZOLE TRANSPORTER"/>
    <property type="match status" value="1"/>
</dbReference>